<evidence type="ECO:0000256" key="3">
    <source>
        <dbReference type="ARBA" id="ARBA00012071"/>
    </source>
</evidence>
<keyword evidence="10 13" id="KW-0067">ATP-binding</keyword>
<reference evidence="14 15" key="1">
    <citation type="submission" date="2018-07" db="EMBL/GenBank/DDBJ databases">
        <title>Genome sequence of Nitratireductor thuwali#1536.</title>
        <authorList>
            <person name="Michoud G."/>
            <person name="Merlino G."/>
            <person name="Sefrji F.O."/>
            <person name="Daffonchio D."/>
        </authorList>
    </citation>
    <scope>NUCLEOTIDE SEQUENCE [LARGE SCALE GENOMIC DNA]</scope>
    <source>
        <strain evidence="15">Nit1536</strain>
    </source>
</reference>
<evidence type="ECO:0000256" key="12">
    <source>
        <dbReference type="ARBA" id="ARBA00029757"/>
    </source>
</evidence>
<name>A0ABY5MKJ9_9HYPH</name>
<dbReference type="NCBIfam" id="TIGR00682">
    <property type="entry name" value="lpxK"/>
    <property type="match status" value="1"/>
</dbReference>
<dbReference type="PANTHER" id="PTHR42724">
    <property type="entry name" value="TETRAACYLDISACCHARIDE 4'-KINASE"/>
    <property type="match status" value="1"/>
</dbReference>
<evidence type="ECO:0000256" key="7">
    <source>
        <dbReference type="ARBA" id="ARBA00022679"/>
    </source>
</evidence>
<keyword evidence="8 13" id="KW-0547">Nucleotide-binding</keyword>
<comment type="function">
    <text evidence="1 13">Transfers the gamma-phosphate of ATP to the 4'-position of a tetraacyldisaccharide 1-phosphate intermediate (termed DS-1-P) to form tetraacyldisaccharide 1,4'-bis-phosphate (lipid IVA).</text>
</comment>
<evidence type="ECO:0000256" key="13">
    <source>
        <dbReference type="HAMAP-Rule" id="MF_00409"/>
    </source>
</evidence>
<evidence type="ECO:0000256" key="4">
    <source>
        <dbReference type="ARBA" id="ARBA00016436"/>
    </source>
</evidence>
<organism evidence="14 15">
    <name type="scientific">Nitratireductor thuwali</name>
    <dbReference type="NCBI Taxonomy" id="2267699"/>
    <lineage>
        <taxon>Bacteria</taxon>
        <taxon>Pseudomonadati</taxon>
        <taxon>Pseudomonadota</taxon>
        <taxon>Alphaproteobacteria</taxon>
        <taxon>Hyphomicrobiales</taxon>
        <taxon>Phyllobacteriaceae</taxon>
        <taxon>Nitratireductor</taxon>
    </lineage>
</organism>
<sequence>MAGSEAPPFWWEKPDWRAWALWPASAIYGAVASTRMRTAPREKLPAAVLCVGNLTVGGEGKTPVAIALGKQARKEGHKVGFLSRGFGGSLSRPHLVDAGHDAARHVGDEPLLLARHAPVVVSPDRSAGARRLIEEGCDFLIMDDGFQSARIHMDYALIVVDAQRGLGNGHVIPAGPLRAPVVNQLRFADAVVTMGQGDAAQYTVRRAARAGKPVYHARARPMKTRGLKGARVLAFAGIGNPEKFYATLREIGAELVATRSFPDHHQFTEDDLAELSGEARADGLALVTTEKDLVRLSSGHRPMREFAGTVRALPVEAAFETVDTPGAIVRQTITAWRERMLKGG</sequence>
<gene>
    <name evidence="13 14" type="primary">lpxK</name>
    <name evidence="14" type="ORF">NTH_03013</name>
</gene>
<keyword evidence="6 13" id="KW-0441">Lipid A biosynthesis</keyword>
<protein>
    <recommendedName>
        <fullName evidence="4 13">Tetraacyldisaccharide 4'-kinase</fullName>
        <ecNumber evidence="3 13">2.7.1.130</ecNumber>
    </recommendedName>
    <alternativeName>
        <fullName evidence="12 13">Lipid A 4'-kinase</fullName>
    </alternativeName>
</protein>
<dbReference type="InterPro" id="IPR003758">
    <property type="entry name" value="LpxK"/>
</dbReference>
<feature type="binding site" evidence="13">
    <location>
        <begin position="55"/>
        <end position="62"/>
    </location>
    <ligand>
        <name>ATP</name>
        <dbReference type="ChEBI" id="CHEBI:30616"/>
    </ligand>
</feature>
<evidence type="ECO:0000256" key="6">
    <source>
        <dbReference type="ARBA" id="ARBA00022556"/>
    </source>
</evidence>
<keyword evidence="15" id="KW-1185">Reference proteome</keyword>
<evidence type="ECO:0000256" key="2">
    <source>
        <dbReference type="ARBA" id="ARBA00004870"/>
    </source>
</evidence>
<keyword evidence="5 13" id="KW-0444">Lipid biosynthesis</keyword>
<evidence type="ECO:0000256" key="11">
    <source>
        <dbReference type="ARBA" id="ARBA00023098"/>
    </source>
</evidence>
<dbReference type="RefSeq" id="WP_338530756.1">
    <property type="nucleotide sequence ID" value="NZ_CP030941.1"/>
</dbReference>
<keyword evidence="7 13" id="KW-0808">Transferase</keyword>
<dbReference type="Proteomes" id="UP001342418">
    <property type="component" value="Chromosome"/>
</dbReference>
<comment type="catalytic activity">
    <reaction evidence="13">
        <text>a lipid A disaccharide + ATP = a lipid IVA + ADP + H(+)</text>
        <dbReference type="Rhea" id="RHEA:67840"/>
        <dbReference type="ChEBI" id="CHEBI:15378"/>
        <dbReference type="ChEBI" id="CHEBI:30616"/>
        <dbReference type="ChEBI" id="CHEBI:176343"/>
        <dbReference type="ChEBI" id="CHEBI:176425"/>
        <dbReference type="ChEBI" id="CHEBI:456216"/>
        <dbReference type="EC" id="2.7.1.130"/>
    </reaction>
</comment>
<evidence type="ECO:0000256" key="8">
    <source>
        <dbReference type="ARBA" id="ARBA00022741"/>
    </source>
</evidence>
<proteinExistence type="inferred from homology"/>
<keyword evidence="9 13" id="KW-0418">Kinase</keyword>
<evidence type="ECO:0000256" key="10">
    <source>
        <dbReference type="ARBA" id="ARBA00022840"/>
    </source>
</evidence>
<accession>A0ABY5MKJ9</accession>
<evidence type="ECO:0000256" key="5">
    <source>
        <dbReference type="ARBA" id="ARBA00022516"/>
    </source>
</evidence>
<dbReference type="Pfam" id="PF02606">
    <property type="entry name" value="LpxK"/>
    <property type="match status" value="1"/>
</dbReference>
<dbReference type="PANTHER" id="PTHR42724:SF1">
    <property type="entry name" value="TETRAACYLDISACCHARIDE 4'-KINASE, MITOCHONDRIAL-RELATED"/>
    <property type="match status" value="1"/>
</dbReference>
<evidence type="ECO:0000313" key="14">
    <source>
        <dbReference type="EMBL" id="UUP18530.1"/>
    </source>
</evidence>
<dbReference type="GO" id="GO:0009029">
    <property type="term" value="F:lipid-A 4'-kinase activity"/>
    <property type="evidence" value="ECO:0007669"/>
    <property type="project" value="UniProtKB-EC"/>
</dbReference>
<dbReference type="SUPFAM" id="SSF52540">
    <property type="entry name" value="P-loop containing nucleoside triphosphate hydrolases"/>
    <property type="match status" value="1"/>
</dbReference>
<evidence type="ECO:0000313" key="15">
    <source>
        <dbReference type="Proteomes" id="UP001342418"/>
    </source>
</evidence>
<evidence type="ECO:0000256" key="9">
    <source>
        <dbReference type="ARBA" id="ARBA00022777"/>
    </source>
</evidence>
<keyword evidence="11 13" id="KW-0443">Lipid metabolism</keyword>
<comment type="pathway">
    <text evidence="2 13">Glycolipid biosynthesis; lipid IV(A) biosynthesis; lipid IV(A) from (3R)-3-hydroxytetradecanoyl-[acyl-carrier-protein] and UDP-N-acetyl-alpha-D-glucosamine: step 6/6.</text>
</comment>
<comment type="similarity">
    <text evidence="13">Belongs to the LpxK family.</text>
</comment>
<dbReference type="EMBL" id="CP030941">
    <property type="protein sequence ID" value="UUP18530.1"/>
    <property type="molecule type" value="Genomic_DNA"/>
</dbReference>
<evidence type="ECO:0000256" key="1">
    <source>
        <dbReference type="ARBA" id="ARBA00002274"/>
    </source>
</evidence>
<dbReference type="InterPro" id="IPR027417">
    <property type="entry name" value="P-loop_NTPase"/>
</dbReference>
<dbReference type="HAMAP" id="MF_00409">
    <property type="entry name" value="LpxK"/>
    <property type="match status" value="1"/>
</dbReference>
<dbReference type="EC" id="2.7.1.130" evidence="3 13"/>